<evidence type="ECO:0000313" key="4">
    <source>
        <dbReference type="Proteomes" id="UP000594263"/>
    </source>
</evidence>
<dbReference type="OMA" id="RYLGFFH"/>
<evidence type="ECO:0000256" key="2">
    <source>
        <dbReference type="SAM" id="MobiDB-lite"/>
    </source>
</evidence>
<proteinExistence type="inferred from homology"/>
<dbReference type="PANTHER" id="PTHR33732:SF9">
    <property type="entry name" value="REF_SRPP-LIKE PROTEIN OS05G0151300_LOC_OS05G05940"/>
    <property type="match status" value="1"/>
</dbReference>
<sequence>MAQQNASDSPPEIVNDEEQRLKYLEGVQSASLHAIACVSNLYEYVKEKSGPLKPGVQTVEGTVKSVVGPAYDKFHDVPSEVLKLVDRNVDRSMTGLKQRVPASIKEASTRAVSAAQNAPAVVSSVASEVKKINVTDTASGYAKEMYAKYEPAAEQCAASTWRKLNQLPVFPKVAEAVIPTAATCVEKYNQTVQSTAEKGYKISSYLPLVPTEKMAKVFGDPDADVTPVEPPAAAAPPGKASSVSAP</sequence>
<dbReference type="Proteomes" id="UP000594263">
    <property type="component" value="Unplaced"/>
</dbReference>
<dbReference type="AlphaFoldDB" id="A0A7N0R838"/>
<organism evidence="3 4">
    <name type="scientific">Kalanchoe fedtschenkoi</name>
    <name type="common">Lavender scallops</name>
    <name type="synonym">South American air plant</name>
    <dbReference type="NCBI Taxonomy" id="63787"/>
    <lineage>
        <taxon>Eukaryota</taxon>
        <taxon>Viridiplantae</taxon>
        <taxon>Streptophyta</taxon>
        <taxon>Embryophyta</taxon>
        <taxon>Tracheophyta</taxon>
        <taxon>Spermatophyta</taxon>
        <taxon>Magnoliopsida</taxon>
        <taxon>eudicotyledons</taxon>
        <taxon>Gunneridae</taxon>
        <taxon>Pentapetalae</taxon>
        <taxon>Saxifragales</taxon>
        <taxon>Crassulaceae</taxon>
        <taxon>Kalanchoe</taxon>
    </lineage>
</organism>
<name>A0A7N0R838_KALFE</name>
<dbReference type="Gramene" id="Kaladp0001s0012.1.v1.1">
    <property type="protein sequence ID" value="Kaladp0001s0012.1.v1.1"/>
    <property type="gene ID" value="Kaladp0001s0012.v1.1"/>
</dbReference>
<dbReference type="PANTHER" id="PTHR33732">
    <property type="entry name" value="REF/SRPP-LIKE PROTEIN OS05G0151300/LOC_OS05G05940"/>
    <property type="match status" value="1"/>
</dbReference>
<evidence type="ECO:0000256" key="1">
    <source>
        <dbReference type="ARBA" id="ARBA00009737"/>
    </source>
</evidence>
<evidence type="ECO:0000313" key="3">
    <source>
        <dbReference type="EnsemblPlants" id="Kaladp0001s0012.1.v1.1"/>
    </source>
</evidence>
<feature type="region of interest" description="Disordered" evidence="2">
    <location>
        <begin position="219"/>
        <end position="246"/>
    </location>
</feature>
<protein>
    <submittedName>
        <fullName evidence="3">Uncharacterized protein</fullName>
    </submittedName>
</protein>
<dbReference type="Pfam" id="PF05755">
    <property type="entry name" value="REF"/>
    <property type="match status" value="1"/>
</dbReference>
<comment type="similarity">
    <text evidence="1">Belongs to the REF/SRPP family.</text>
</comment>
<feature type="compositionally biased region" description="Low complexity" evidence="2">
    <location>
        <begin position="235"/>
        <end position="246"/>
    </location>
</feature>
<reference evidence="3" key="1">
    <citation type="submission" date="2021-01" db="UniProtKB">
        <authorList>
            <consortium name="EnsemblPlants"/>
        </authorList>
    </citation>
    <scope>IDENTIFICATION</scope>
</reference>
<keyword evidence="4" id="KW-1185">Reference proteome</keyword>
<accession>A0A7N0R838</accession>
<dbReference type="InterPro" id="IPR008802">
    <property type="entry name" value="REF"/>
</dbReference>
<dbReference type="EnsemblPlants" id="Kaladp0001s0012.1.v1.1">
    <property type="protein sequence ID" value="Kaladp0001s0012.1.v1.1"/>
    <property type="gene ID" value="Kaladp0001s0012.v1.1"/>
</dbReference>